<keyword evidence="2 10" id="KW-0489">Methyltransferase</keyword>
<dbReference type="Proteomes" id="UP000260795">
    <property type="component" value="Unassembled WGS sequence"/>
</dbReference>
<dbReference type="Pfam" id="PF20473">
    <property type="entry name" value="MmeI_Mtase"/>
    <property type="match status" value="1"/>
</dbReference>
<keyword evidence="3 10" id="KW-0808">Transferase</keyword>
<dbReference type="Pfam" id="PF20464">
    <property type="entry name" value="MmeI_N"/>
    <property type="match status" value="1"/>
</dbReference>
<dbReference type="Pfam" id="PF20467">
    <property type="entry name" value="MmeI_C"/>
    <property type="match status" value="1"/>
</dbReference>
<evidence type="ECO:0000256" key="1">
    <source>
        <dbReference type="ARBA" id="ARBA00011900"/>
    </source>
</evidence>
<dbReference type="PANTHER" id="PTHR33841">
    <property type="entry name" value="DNA METHYLTRANSFERASE YEEA-RELATED"/>
    <property type="match status" value="1"/>
</dbReference>
<feature type="domain" description="MmeI-like N-terminal" evidence="5">
    <location>
        <begin position="3"/>
        <end position="157"/>
    </location>
</feature>
<dbReference type="SUPFAM" id="SSF53335">
    <property type="entry name" value="S-adenosyl-L-methionine-dependent methyltransferases"/>
    <property type="match status" value="1"/>
</dbReference>
<dbReference type="Gene3D" id="3.40.50.150">
    <property type="entry name" value="Vaccinia Virus protein VP39"/>
    <property type="match status" value="1"/>
</dbReference>
<dbReference type="EMBL" id="QSRK01000008">
    <property type="protein sequence ID" value="RGL15363.1"/>
    <property type="molecule type" value="Genomic_DNA"/>
</dbReference>
<evidence type="ECO:0000256" key="3">
    <source>
        <dbReference type="ARBA" id="ARBA00022679"/>
    </source>
</evidence>
<name>A0A3E4R6D0_BACUN</name>
<dbReference type="InterPro" id="IPR046816">
    <property type="entry name" value="MmeI_Mtase"/>
</dbReference>
<comment type="catalytic activity">
    <reaction evidence="4">
        <text>a 2'-deoxyadenosine in DNA + S-adenosyl-L-methionine = an N(6)-methyl-2'-deoxyadenosine in DNA + S-adenosyl-L-homocysteine + H(+)</text>
        <dbReference type="Rhea" id="RHEA:15197"/>
        <dbReference type="Rhea" id="RHEA-COMP:12418"/>
        <dbReference type="Rhea" id="RHEA-COMP:12419"/>
        <dbReference type="ChEBI" id="CHEBI:15378"/>
        <dbReference type="ChEBI" id="CHEBI:57856"/>
        <dbReference type="ChEBI" id="CHEBI:59789"/>
        <dbReference type="ChEBI" id="CHEBI:90615"/>
        <dbReference type="ChEBI" id="CHEBI:90616"/>
        <dbReference type="EC" id="2.1.1.72"/>
    </reaction>
</comment>
<dbReference type="GO" id="GO:0032259">
    <property type="term" value="P:methylation"/>
    <property type="evidence" value="ECO:0007669"/>
    <property type="project" value="UniProtKB-KW"/>
</dbReference>
<evidence type="ECO:0000259" key="8">
    <source>
        <dbReference type="Pfam" id="PF20467"/>
    </source>
</evidence>
<proteinExistence type="predicted"/>
<dbReference type="GO" id="GO:0009007">
    <property type="term" value="F:site-specific DNA-methyltransferase (adenine-specific) activity"/>
    <property type="evidence" value="ECO:0007669"/>
    <property type="project" value="UniProtKB-EC"/>
</dbReference>
<evidence type="ECO:0000259" key="9">
    <source>
        <dbReference type="Pfam" id="PF20473"/>
    </source>
</evidence>
<evidence type="ECO:0000313" key="13">
    <source>
        <dbReference type="Proteomes" id="UP000285343"/>
    </source>
</evidence>
<dbReference type="EC" id="2.1.1.72" evidence="1"/>
<evidence type="ECO:0000313" key="11">
    <source>
        <dbReference type="EMBL" id="RGV43285.1"/>
    </source>
</evidence>
<dbReference type="RefSeq" id="WP_117680990.1">
    <property type="nucleotide sequence ID" value="NZ_QRZC01000007.1"/>
</dbReference>
<evidence type="ECO:0000259" key="6">
    <source>
        <dbReference type="Pfam" id="PF20465"/>
    </source>
</evidence>
<dbReference type="PANTHER" id="PTHR33841:SF1">
    <property type="entry name" value="DNA METHYLTRANSFERASE A"/>
    <property type="match status" value="1"/>
</dbReference>
<evidence type="ECO:0000256" key="4">
    <source>
        <dbReference type="ARBA" id="ARBA00047942"/>
    </source>
</evidence>
<gene>
    <name evidence="11" type="ORF">DWW14_07385</name>
    <name evidence="10" type="ORF">DXC80_07360</name>
</gene>
<feature type="domain" description="MmeI-like target recognition" evidence="7">
    <location>
        <begin position="602"/>
        <end position="804"/>
    </location>
</feature>
<evidence type="ECO:0000256" key="2">
    <source>
        <dbReference type="ARBA" id="ARBA00022603"/>
    </source>
</evidence>
<dbReference type="InterPro" id="IPR050953">
    <property type="entry name" value="N4_N6_ade-DNA_methylase"/>
</dbReference>
<reference evidence="12 13" key="1">
    <citation type="submission" date="2018-08" db="EMBL/GenBank/DDBJ databases">
        <title>A genome reference for cultivated species of the human gut microbiota.</title>
        <authorList>
            <person name="Zou Y."/>
            <person name="Xue W."/>
            <person name="Luo G."/>
        </authorList>
    </citation>
    <scope>NUCLEOTIDE SEQUENCE [LARGE SCALE GENOMIC DNA]</scope>
    <source>
        <strain evidence="11 13">AF14-42</strain>
        <strain evidence="10 12">TF08-13</strain>
    </source>
</reference>
<sequence>MQSKDIECNIKHIFENYSKNEFIFEFLIAYGISKTSVTRLKKGDFNLSKVQGEVLYKKKVLFKEEESDKLLISIESLSTDERVLKHSPRFVIVTDFKTLLAKDLKLGTTKDIQFSELPRHYDFFLPLAGSEVYVTKNDNKADRDAAYKMAELYDSLITANRDIYTSKESIHSLNIFLSRLLFCFFAEDTGIFEENSIFTNSLAQHTQPDGSDTHLFLNELFKRLNSKSSDEFPMYLAEKFPYVNGGLFRDPIESPKFTSKARNILIGLGELQWQEINPDIFGSMIQAVVLPEYRSDLGMHYTSVENILKLIRPLFLDELYEEFEKHRDNVAQLRKLIARMSKMKFFDPACGSGNFLIITYKELRALEIEILQRIIEIQTPTLLEYTEIKLSQFYGIELDDFAHEMARLSLWLAEHQMNKIFEERLAGYGESKPILPLKEAGRIVQGNAARKNWKEICSIGTDDEVYIIGNPPYLGSRNQDDEQKKDMKFVFINDYKSLDYVSIWFYKGAKYIEKNNAKLAFVSTNSICQGEQIAITWPRILNDDIEIGFAYESFKWSNHAKGNAGVTVIIVGLRNKSNDFKYLYNNSNRKRTVKNINPYLYDAPNVYVIGTNRPISKLPIMTYGNMPLEGGFLRFDGIDKDKIFSNNGIEKFVKKVIGGEEFLKGQERYCFWIEDEDLDEALSFEEIRNRVKQVYEFRSTGGEVAQTLISKSHQFRYRHMPDEQQIVVPCTSSEGRDYIPIGIFDNTYVSLNSVQTIHNVKPWIFGMIHSRMHMVWVRAVGGRLKTDYRYSAKLCYNTFPFPNITEKQKENLNLYVFAILDERAKYPSKTMAQLYDPEIMPMGLRQAHKELDEAIERCYRLQPFANDTERLEYLFKLYEEMTTKETLFAKPTKRKKRQ</sequence>
<comment type="caution">
    <text evidence="10">The sequence shown here is derived from an EMBL/GenBank/DDBJ whole genome shotgun (WGS) entry which is preliminary data.</text>
</comment>
<feature type="domain" description="MmeI-like helicase spacer" evidence="6">
    <location>
        <begin position="171"/>
        <end position="248"/>
    </location>
</feature>
<dbReference type="Proteomes" id="UP000285343">
    <property type="component" value="Unassembled WGS sequence"/>
</dbReference>
<dbReference type="InterPro" id="IPR046819">
    <property type="entry name" value="MmeI_hel"/>
</dbReference>
<dbReference type="AlphaFoldDB" id="A0A3E4R6D0"/>
<dbReference type="InterPro" id="IPR046820">
    <property type="entry name" value="MmeI_TRD"/>
</dbReference>
<dbReference type="Pfam" id="PF20465">
    <property type="entry name" value="MmeI_hel"/>
    <property type="match status" value="1"/>
</dbReference>
<dbReference type="EMBL" id="QRZC01000007">
    <property type="protein sequence ID" value="RGV43285.1"/>
    <property type="molecule type" value="Genomic_DNA"/>
</dbReference>
<feature type="domain" description="MmeI-like DNA-methyltransferase" evidence="9">
    <location>
        <begin position="323"/>
        <end position="584"/>
    </location>
</feature>
<evidence type="ECO:0000259" key="7">
    <source>
        <dbReference type="Pfam" id="PF20466"/>
    </source>
</evidence>
<dbReference type="InterPro" id="IPR046818">
    <property type="entry name" value="MmeI_C"/>
</dbReference>
<protein>
    <recommendedName>
        <fullName evidence="1">site-specific DNA-methyltransferase (adenine-specific)</fullName>
        <ecNumber evidence="1">2.1.1.72</ecNumber>
    </recommendedName>
</protein>
<dbReference type="InterPro" id="IPR029063">
    <property type="entry name" value="SAM-dependent_MTases_sf"/>
</dbReference>
<feature type="domain" description="MmeI-like C-terminal" evidence="8">
    <location>
        <begin position="805"/>
        <end position="883"/>
    </location>
</feature>
<organism evidence="10 12">
    <name type="scientific">Bacteroides uniformis</name>
    <dbReference type="NCBI Taxonomy" id="820"/>
    <lineage>
        <taxon>Bacteria</taxon>
        <taxon>Pseudomonadati</taxon>
        <taxon>Bacteroidota</taxon>
        <taxon>Bacteroidia</taxon>
        <taxon>Bacteroidales</taxon>
        <taxon>Bacteroidaceae</taxon>
        <taxon>Bacteroides</taxon>
    </lineage>
</organism>
<accession>A0A3E4R6D0</accession>
<evidence type="ECO:0000313" key="12">
    <source>
        <dbReference type="Proteomes" id="UP000260795"/>
    </source>
</evidence>
<dbReference type="Pfam" id="PF20466">
    <property type="entry name" value="MmeI_TRD"/>
    <property type="match status" value="1"/>
</dbReference>
<dbReference type="InterPro" id="IPR046817">
    <property type="entry name" value="MmeI_N"/>
</dbReference>
<evidence type="ECO:0000259" key="5">
    <source>
        <dbReference type="Pfam" id="PF20464"/>
    </source>
</evidence>
<evidence type="ECO:0000313" key="10">
    <source>
        <dbReference type="EMBL" id="RGL15363.1"/>
    </source>
</evidence>